<dbReference type="GO" id="GO:0005524">
    <property type="term" value="F:ATP binding"/>
    <property type="evidence" value="ECO:0007669"/>
    <property type="project" value="UniProtKB-UniRule"/>
</dbReference>
<keyword evidence="9" id="KW-0963">Cytoplasm</keyword>
<feature type="binding site" evidence="9">
    <location>
        <position position="239"/>
    </location>
    <ligand>
        <name>K(+)</name>
        <dbReference type="ChEBI" id="CHEBI:29103"/>
    </ligand>
</feature>
<organism evidence="11 12">
    <name type="scientific">Bulleidia extructa W1219</name>
    <dbReference type="NCBI Taxonomy" id="679192"/>
    <lineage>
        <taxon>Bacteria</taxon>
        <taxon>Bacillati</taxon>
        <taxon>Bacillota</taxon>
        <taxon>Erysipelotrichia</taxon>
        <taxon>Erysipelotrichales</taxon>
        <taxon>Erysipelotrichaceae</taxon>
        <taxon>Bulleidia</taxon>
    </lineage>
</organism>
<dbReference type="PANTHER" id="PTHR10584">
    <property type="entry name" value="SUGAR KINASE"/>
    <property type="match status" value="1"/>
</dbReference>
<comment type="caution">
    <text evidence="9">Lacks conserved residue(s) required for the propagation of feature annotation.</text>
</comment>
<dbReference type="RefSeq" id="WP_006626877.1">
    <property type="nucleotide sequence ID" value="NZ_ADFR01000003.1"/>
</dbReference>
<comment type="pathway">
    <text evidence="9">Carbohydrate metabolism; D-ribose degradation; D-ribose 5-phosphate from beta-D-ribopyranose: step 2/2.</text>
</comment>
<dbReference type="STRING" id="679192.HMPREF9013_0130"/>
<evidence type="ECO:0000256" key="3">
    <source>
        <dbReference type="ARBA" id="ARBA00022741"/>
    </source>
</evidence>
<dbReference type="EC" id="2.7.1.15" evidence="9"/>
<feature type="active site" description="Proton acceptor" evidence="9">
    <location>
        <position position="245"/>
    </location>
</feature>
<evidence type="ECO:0000256" key="8">
    <source>
        <dbReference type="ARBA" id="ARBA00023277"/>
    </source>
</evidence>
<protein>
    <recommendedName>
        <fullName evidence="9">Ribokinase</fullName>
        <shortName evidence="9">RK</shortName>
        <ecNumber evidence="9">2.7.1.15</ecNumber>
    </recommendedName>
</protein>
<reference evidence="12" key="1">
    <citation type="submission" date="2009-12" db="EMBL/GenBank/DDBJ databases">
        <title>Sequence of Clostridiales genomosp. BVAB3 str. UPII9-5.</title>
        <authorList>
            <person name="Madupu R."/>
            <person name="Durkin A.S."/>
            <person name="Torralba M."/>
            <person name="Methe B."/>
            <person name="Sutton G.G."/>
            <person name="Strausberg R.L."/>
            <person name="Nelson K.E."/>
        </authorList>
    </citation>
    <scope>NUCLEOTIDE SEQUENCE [LARGE SCALE GENOMIC DNA]</scope>
    <source>
        <strain evidence="12">W1219</strain>
    </source>
</reference>
<accession>D2MNA6</accession>
<comment type="catalytic activity">
    <reaction evidence="9">
        <text>D-ribose + ATP = D-ribose 5-phosphate + ADP + H(+)</text>
        <dbReference type="Rhea" id="RHEA:13697"/>
        <dbReference type="ChEBI" id="CHEBI:15378"/>
        <dbReference type="ChEBI" id="CHEBI:30616"/>
        <dbReference type="ChEBI" id="CHEBI:47013"/>
        <dbReference type="ChEBI" id="CHEBI:78346"/>
        <dbReference type="ChEBI" id="CHEBI:456216"/>
        <dbReference type="EC" id="2.7.1.15"/>
    </reaction>
</comment>
<evidence type="ECO:0000256" key="9">
    <source>
        <dbReference type="HAMAP-Rule" id="MF_01987"/>
    </source>
</evidence>
<comment type="caution">
    <text evidence="11">The sequence shown here is derived from an EMBL/GenBank/DDBJ whole genome shotgun (WGS) entry which is preliminary data.</text>
</comment>
<keyword evidence="12" id="KW-1185">Reference proteome</keyword>
<dbReference type="InterPro" id="IPR029056">
    <property type="entry name" value="Ribokinase-like"/>
</dbReference>
<feature type="binding site" evidence="9">
    <location>
        <position position="278"/>
    </location>
    <ligand>
        <name>K(+)</name>
        <dbReference type="ChEBI" id="CHEBI:29103"/>
    </ligand>
</feature>
<evidence type="ECO:0000256" key="7">
    <source>
        <dbReference type="ARBA" id="ARBA00022958"/>
    </source>
</evidence>
<feature type="binding site" evidence="9">
    <location>
        <position position="280"/>
    </location>
    <ligand>
        <name>K(+)</name>
        <dbReference type="ChEBI" id="CHEBI:29103"/>
    </ligand>
</feature>
<evidence type="ECO:0000259" key="10">
    <source>
        <dbReference type="Pfam" id="PF00294"/>
    </source>
</evidence>
<evidence type="ECO:0000256" key="6">
    <source>
        <dbReference type="ARBA" id="ARBA00022842"/>
    </source>
</evidence>
<dbReference type="InterPro" id="IPR002139">
    <property type="entry name" value="Ribo/fructo_kinase"/>
</dbReference>
<comment type="function">
    <text evidence="9">Catalyzes the phosphorylation of ribose at O-5 in a reaction requiring ATP and magnesium. The resulting D-ribose-5-phosphate can then be used either for sythesis of nucleotides, histidine, and tryptophan, or as a component of the pentose phosphate pathway.</text>
</comment>
<dbReference type="OrthoDB" id="9775849at2"/>
<sequence length="294" mass="32642">MKVLSFGSLNFDYVYEMDHFVQPKETISSLRYSRHFGGKGLNQSIALAKAGMEVYHAGMVGIDGQPFIDYLQKYGVRTDYLISHESLSTGHAIIQVAHGENCIILHGGANEAIGFEQVDDVLKQFEKGDLLLIQNEISSLAYLIEKAHEKGMRIAFNVAPMNDKVFQYPLHLVDYLLVNEVEAKELAKCDCEENEAIIMALQKAYPKAEMVMTVGSEGSYYIHGEEVIHQKAFKVEAKDTTAAGDTFTGFFLAMILQGSTIKEALQMASKASSITVTREGAAQSIPLMEEVRVW</sequence>
<dbReference type="CDD" id="cd01174">
    <property type="entry name" value="ribokinase"/>
    <property type="match status" value="1"/>
</dbReference>
<feature type="binding site" evidence="9">
    <location>
        <begin position="213"/>
        <end position="218"/>
    </location>
    <ligand>
        <name>ATP</name>
        <dbReference type="ChEBI" id="CHEBI:30616"/>
    </ligand>
</feature>
<evidence type="ECO:0000256" key="2">
    <source>
        <dbReference type="ARBA" id="ARBA00022723"/>
    </source>
</evidence>
<keyword evidence="7 9" id="KW-0630">Potassium</keyword>
<evidence type="ECO:0000256" key="5">
    <source>
        <dbReference type="ARBA" id="ARBA00022840"/>
    </source>
</evidence>
<feature type="domain" description="Carbohydrate kinase PfkB" evidence="10">
    <location>
        <begin position="2"/>
        <end position="286"/>
    </location>
</feature>
<comment type="activity regulation">
    <text evidence="9">Activated by a monovalent cation that binds near, but not in, the active site. The most likely occupant of the site in vivo is potassium. Ion binding induces a conformational change that may alter substrate affinity.</text>
</comment>
<dbReference type="GO" id="GO:0046872">
    <property type="term" value="F:metal ion binding"/>
    <property type="evidence" value="ECO:0007669"/>
    <property type="project" value="UniProtKB-KW"/>
</dbReference>
<dbReference type="InterPro" id="IPR011877">
    <property type="entry name" value="Ribokinase"/>
</dbReference>
<dbReference type="EMBL" id="ADFR01000003">
    <property type="protein sequence ID" value="EFC05928.1"/>
    <property type="molecule type" value="Genomic_DNA"/>
</dbReference>
<feature type="binding site" evidence="9">
    <location>
        <position position="136"/>
    </location>
    <ligand>
        <name>substrate</name>
    </ligand>
</feature>
<feature type="binding site" evidence="9">
    <location>
        <position position="241"/>
    </location>
    <ligand>
        <name>K(+)</name>
        <dbReference type="ChEBI" id="CHEBI:29103"/>
    </ligand>
</feature>
<dbReference type="eggNOG" id="COG0524">
    <property type="taxonomic scope" value="Bacteria"/>
</dbReference>
<dbReference type="GO" id="GO:0005737">
    <property type="term" value="C:cytoplasm"/>
    <property type="evidence" value="ECO:0007669"/>
    <property type="project" value="UniProtKB-SubCell"/>
</dbReference>
<evidence type="ECO:0000256" key="4">
    <source>
        <dbReference type="ARBA" id="ARBA00022777"/>
    </source>
</evidence>
<dbReference type="UniPathway" id="UPA00916">
    <property type="reaction ID" value="UER00889"/>
</dbReference>
<evidence type="ECO:0000313" key="11">
    <source>
        <dbReference type="EMBL" id="EFC05928.1"/>
    </source>
</evidence>
<dbReference type="Pfam" id="PF00294">
    <property type="entry name" value="PfkB"/>
    <property type="match status" value="1"/>
</dbReference>
<dbReference type="Proteomes" id="UP000005017">
    <property type="component" value="Unassembled WGS sequence"/>
</dbReference>
<dbReference type="HAMAP" id="MF_01987">
    <property type="entry name" value="Ribokinase"/>
    <property type="match status" value="1"/>
</dbReference>
<keyword evidence="4 9" id="KW-0418">Kinase</keyword>
<proteinExistence type="inferred from homology"/>
<comment type="cofactor">
    <cofactor evidence="9">
        <name>Mg(2+)</name>
        <dbReference type="ChEBI" id="CHEBI:18420"/>
    </cofactor>
    <text evidence="9">Requires a divalent cation, most likely magnesium in vivo, as an electrophilic catalyst to aid phosphoryl group transfer. It is the chelate of the metal and the nucleotide that is the actual substrate.</text>
</comment>
<keyword evidence="6 9" id="KW-0460">Magnesium</keyword>
<evidence type="ECO:0000313" key="12">
    <source>
        <dbReference type="Proteomes" id="UP000005017"/>
    </source>
</evidence>
<feature type="binding site" evidence="9">
    <location>
        <position position="275"/>
    </location>
    <ligand>
        <name>K(+)</name>
        <dbReference type="ChEBI" id="CHEBI:29103"/>
    </ligand>
</feature>
<comment type="similarity">
    <text evidence="9">Belongs to the carbohydrate kinase PfkB family. Ribokinase subfamily.</text>
</comment>
<comment type="subcellular location">
    <subcellularLocation>
        <location evidence="9">Cytoplasm</location>
    </subcellularLocation>
</comment>
<dbReference type="GO" id="GO:0019303">
    <property type="term" value="P:D-ribose catabolic process"/>
    <property type="evidence" value="ECO:0007669"/>
    <property type="project" value="UniProtKB-UniRule"/>
</dbReference>
<feature type="binding site" evidence="9">
    <location>
        <position position="284"/>
    </location>
    <ligand>
        <name>K(+)</name>
        <dbReference type="ChEBI" id="CHEBI:29103"/>
    </ligand>
</feature>
<dbReference type="GO" id="GO:0004747">
    <property type="term" value="F:ribokinase activity"/>
    <property type="evidence" value="ECO:0007669"/>
    <property type="project" value="UniProtKB-UniRule"/>
</dbReference>
<feature type="binding site" evidence="9">
    <location>
        <begin position="10"/>
        <end position="12"/>
    </location>
    <ligand>
        <name>substrate</name>
    </ligand>
</feature>
<evidence type="ECO:0000256" key="1">
    <source>
        <dbReference type="ARBA" id="ARBA00022679"/>
    </source>
</evidence>
<dbReference type="InterPro" id="IPR011611">
    <property type="entry name" value="PfkB_dom"/>
</dbReference>
<feature type="binding site" evidence="9">
    <location>
        <begin position="244"/>
        <end position="245"/>
    </location>
    <ligand>
        <name>ATP</name>
        <dbReference type="ChEBI" id="CHEBI:30616"/>
    </ligand>
</feature>
<comment type="subunit">
    <text evidence="9">Homodimer.</text>
</comment>
<dbReference type="SUPFAM" id="SSF53613">
    <property type="entry name" value="Ribokinase-like"/>
    <property type="match status" value="1"/>
</dbReference>
<dbReference type="AlphaFoldDB" id="D2MNA6"/>
<keyword evidence="3 9" id="KW-0547">Nucleotide-binding</keyword>
<feature type="binding site" evidence="9">
    <location>
        <begin position="38"/>
        <end position="42"/>
    </location>
    <ligand>
        <name>substrate</name>
    </ligand>
</feature>
<keyword evidence="1 9" id="KW-0808">Transferase</keyword>
<dbReference type="PANTHER" id="PTHR10584:SF166">
    <property type="entry name" value="RIBOKINASE"/>
    <property type="match status" value="1"/>
</dbReference>
<name>D2MNA6_9FIRM</name>
<gene>
    <name evidence="9" type="primary">rbsK</name>
    <name evidence="11" type="ORF">HMPREF9013_0130</name>
</gene>
<feature type="binding site" evidence="9">
    <location>
        <position position="179"/>
    </location>
    <ligand>
        <name>ATP</name>
        <dbReference type="ChEBI" id="CHEBI:30616"/>
    </ligand>
</feature>
<feature type="binding site" evidence="9">
    <location>
        <position position="245"/>
    </location>
    <ligand>
        <name>substrate</name>
    </ligand>
</feature>
<dbReference type="PRINTS" id="PR00990">
    <property type="entry name" value="RIBOKINASE"/>
</dbReference>
<keyword evidence="8 9" id="KW-0119">Carbohydrate metabolism</keyword>
<keyword evidence="2 9" id="KW-0479">Metal-binding</keyword>
<keyword evidence="5 9" id="KW-0067">ATP-binding</keyword>
<dbReference type="Gene3D" id="3.40.1190.20">
    <property type="match status" value="1"/>
</dbReference>